<dbReference type="AlphaFoldDB" id="E4YVK5"/>
<dbReference type="GO" id="GO:0005737">
    <property type="term" value="C:cytoplasm"/>
    <property type="evidence" value="ECO:0007669"/>
    <property type="project" value="TreeGrafter"/>
</dbReference>
<dbReference type="GO" id="GO:0003676">
    <property type="term" value="F:nucleic acid binding"/>
    <property type="evidence" value="ECO:0007669"/>
    <property type="project" value="InterPro"/>
</dbReference>
<dbReference type="InterPro" id="IPR012337">
    <property type="entry name" value="RNaseH-like_sf"/>
</dbReference>
<dbReference type="GO" id="GO:0006308">
    <property type="term" value="P:DNA catabolic process"/>
    <property type="evidence" value="ECO:0007669"/>
    <property type="project" value="TreeGrafter"/>
</dbReference>
<name>E4YVK5_OIKDI</name>
<dbReference type="Proteomes" id="UP000011014">
    <property type="component" value="Unassembled WGS sequence"/>
</dbReference>
<evidence type="ECO:0000256" key="4">
    <source>
        <dbReference type="ARBA" id="ARBA00022801"/>
    </source>
</evidence>
<accession>E4YVK5</accession>
<dbReference type="PANTHER" id="PTHR13058">
    <property type="entry name" value="THREE PRIME REPAIR EXONUCLEASE 1, 2"/>
    <property type="match status" value="1"/>
</dbReference>
<dbReference type="GO" id="GO:0046872">
    <property type="term" value="F:metal ion binding"/>
    <property type="evidence" value="ECO:0007669"/>
    <property type="project" value="UniProtKB-KW"/>
</dbReference>
<evidence type="ECO:0000256" key="5">
    <source>
        <dbReference type="ARBA" id="ARBA00022839"/>
    </source>
</evidence>
<evidence type="ECO:0000256" key="2">
    <source>
        <dbReference type="ARBA" id="ARBA00022722"/>
    </source>
</evidence>
<proteinExistence type="predicted"/>
<comment type="cofactor">
    <cofactor evidence="1">
        <name>Mg(2+)</name>
        <dbReference type="ChEBI" id="CHEBI:18420"/>
    </cofactor>
</comment>
<sequence length="481" mass="55497">MDHLIPEITNKLGRMKMRNFNISKRDIEFDESFELLAPASETPLPVKLYFTTNLEEKIAKIKDLFKEVLFDDTPIVILFRFTRSYDKVKLCLKNRHQNVLLLKHNENRLLDIITILGDLLPKQVIVFDTDIDLLRVLAYYKTQTRGLPVNCYTITHEDSYEAKFLKKQRAAEKKNSENFPKTIKRGEDLNYTVIYYDTETTGKARDCSICEIACWAQEFNKFECPSVYNPDHRGPNVFYELMFPDRKFSAGASKVNGIKKEGKTGLKVRGKVHKHVQSPAKAMGKMCEWLESFSKKVVLVAHFGTGYDHPILIRQMARAGLAERFQKSIFGFSDTMIPLKRTMPKQRLKLTVLGEEFIPGWNMYEGKAHTALFDVWCMLMVFRMQNVTFSPYDFTKKVVFIGKMEKDTSVLPPGHKALVDNGVVSFDIATKICEVPTQEIIKLSRTSTLKKLTELLHPLVIRISTANEISSKIREYYLNND</sequence>
<keyword evidence="5" id="KW-0269">Exonuclease</keyword>
<dbReference type="InterPro" id="IPR040393">
    <property type="entry name" value="TREX1/2"/>
</dbReference>
<gene>
    <name evidence="7" type="ORF">GSOID_T00020060001</name>
</gene>
<evidence type="ECO:0000256" key="3">
    <source>
        <dbReference type="ARBA" id="ARBA00022723"/>
    </source>
</evidence>
<keyword evidence="3" id="KW-0479">Metal-binding</keyword>
<evidence type="ECO:0008006" key="8">
    <source>
        <dbReference type="Google" id="ProtNLM"/>
    </source>
</evidence>
<dbReference type="PANTHER" id="PTHR13058:SF19">
    <property type="entry name" value="LD40940P"/>
    <property type="match status" value="1"/>
</dbReference>
<keyword evidence="2" id="KW-0540">Nuclease</keyword>
<keyword evidence="4" id="KW-0378">Hydrolase</keyword>
<evidence type="ECO:0000256" key="6">
    <source>
        <dbReference type="ARBA" id="ARBA00022842"/>
    </source>
</evidence>
<dbReference type="Gene3D" id="3.30.420.10">
    <property type="entry name" value="Ribonuclease H-like superfamily/Ribonuclease H"/>
    <property type="match status" value="1"/>
</dbReference>
<protein>
    <recommendedName>
        <fullName evidence="8">Exonuclease domain-containing protein</fullName>
    </recommendedName>
</protein>
<dbReference type="EMBL" id="FN655552">
    <property type="protein sequence ID" value="CBY39490.1"/>
    <property type="molecule type" value="Genomic_DNA"/>
</dbReference>
<feature type="non-terminal residue" evidence="7">
    <location>
        <position position="481"/>
    </location>
</feature>
<organism evidence="7">
    <name type="scientific">Oikopleura dioica</name>
    <name type="common">Tunicate</name>
    <dbReference type="NCBI Taxonomy" id="34765"/>
    <lineage>
        <taxon>Eukaryota</taxon>
        <taxon>Metazoa</taxon>
        <taxon>Chordata</taxon>
        <taxon>Tunicata</taxon>
        <taxon>Appendicularia</taxon>
        <taxon>Copelata</taxon>
        <taxon>Oikopleuridae</taxon>
        <taxon>Oikopleura</taxon>
    </lineage>
</organism>
<reference evidence="7" key="1">
    <citation type="journal article" date="2010" name="Science">
        <title>Plasticity of animal genome architecture unmasked by rapid evolution of a pelagic tunicate.</title>
        <authorList>
            <person name="Denoeud F."/>
            <person name="Henriet S."/>
            <person name="Mungpakdee S."/>
            <person name="Aury J.M."/>
            <person name="Da Silva C."/>
            <person name="Brinkmann H."/>
            <person name="Mikhaleva J."/>
            <person name="Olsen L.C."/>
            <person name="Jubin C."/>
            <person name="Canestro C."/>
            <person name="Bouquet J.M."/>
            <person name="Danks G."/>
            <person name="Poulain J."/>
            <person name="Campsteijn C."/>
            <person name="Adamski M."/>
            <person name="Cross I."/>
            <person name="Yadetie F."/>
            <person name="Muffato M."/>
            <person name="Louis A."/>
            <person name="Butcher S."/>
            <person name="Tsagkogeorga G."/>
            <person name="Konrad A."/>
            <person name="Singh S."/>
            <person name="Jensen M.F."/>
            <person name="Cong E.H."/>
            <person name="Eikeseth-Otteraa H."/>
            <person name="Noel B."/>
            <person name="Anthouard V."/>
            <person name="Porcel B.M."/>
            <person name="Kachouri-Lafond R."/>
            <person name="Nishino A."/>
            <person name="Ugolini M."/>
            <person name="Chourrout P."/>
            <person name="Nishida H."/>
            <person name="Aasland R."/>
            <person name="Huzurbazar S."/>
            <person name="Westhof E."/>
            <person name="Delsuc F."/>
            <person name="Lehrach H."/>
            <person name="Reinhardt R."/>
            <person name="Weissenbach J."/>
            <person name="Roy S.W."/>
            <person name="Artiguenave F."/>
            <person name="Postlethwait J.H."/>
            <person name="Manak J.R."/>
            <person name="Thompson E.M."/>
            <person name="Jaillon O."/>
            <person name="Du Pasquier L."/>
            <person name="Boudinot P."/>
            <person name="Liberles D.A."/>
            <person name="Volff J.N."/>
            <person name="Philippe H."/>
            <person name="Lenhard B."/>
            <person name="Roest Crollius H."/>
            <person name="Wincker P."/>
            <person name="Chourrout D."/>
        </authorList>
    </citation>
    <scope>NUCLEOTIDE SEQUENCE [LARGE SCALE GENOMIC DNA]</scope>
</reference>
<dbReference type="GO" id="GO:0008296">
    <property type="term" value="F:3'-5'-DNA exonuclease activity"/>
    <property type="evidence" value="ECO:0007669"/>
    <property type="project" value="TreeGrafter"/>
</dbReference>
<evidence type="ECO:0000313" key="7">
    <source>
        <dbReference type="EMBL" id="CBY39490.1"/>
    </source>
</evidence>
<evidence type="ECO:0000256" key="1">
    <source>
        <dbReference type="ARBA" id="ARBA00001946"/>
    </source>
</evidence>
<dbReference type="InterPro" id="IPR036397">
    <property type="entry name" value="RNaseH_sf"/>
</dbReference>
<keyword evidence="6" id="KW-0460">Magnesium</keyword>
<dbReference type="SUPFAM" id="SSF53098">
    <property type="entry name" value="Ribonuclease H-like"/>
    <property type="match status" value="1"/>
</dbReference>